<evidence type="ECO:0000313" key="2">
    <source>
        <dbReference type="Proteomes" id="UP000046090"/>
    </source>
</evidence>
<organism evidence="1 2">
    <name type="scientific">Helicobacter heilmannii</name>
    <dbReference type="NCBI Taxonomy" id="35817"/>
    <lineage>
        <taxon>Bacteria</taxon>
        <taxon>Pseudomonadati</taxon>
        <taxon>Campylobacterota</taxon>
        <taxon>Epsilonproteobacteria</taxon>
        <taxon>Campylobacterales</taxon>
        <taxon>Helicobacteraceae</taxon>
        <taxon>Helicobacter</taxon>
    </lineage>
</organism>
<dbReference type="Proteomes" id="UP000046090">
    <property type="component" value="Unassembled WGS sequence"/>
</dbReference>
<keyword evidence="2" id="KW-1185">Reference proteome</keyword>
<name>A0A0K2Y8X6_HELHE</name>
<gene>
    <name evidence="1" type="ORF">HHE01_03110</name>
</gene>
<accession>A0A0K2Y8X6</accession>
<proteinExistence type="predicted"/>
<dbReference type="AlphaFoldDB" id="A0A0K2Y8X6"/>
<protein>
    <submittedName>
        <fullName evidence="1">Uncharacterized protein</fullName>
    </submittedName>
</protein>
<dbReference type="EMBL" id="CDMK01000004">
    <property type="protein sequence ID" value="CRI35313.1"/>
    <property type="molecule type" value="Genomic_DNA"/>
</dbReference>
<sequence length="80" mass="9030">MVCLLWHNQQSTINPSFGTDLEHFLASLLALDEAQRLVLLKTKSSKEIAQIQAHLENLPLAQQIPIKKAIKQILEELDTV</sequence>
<reference evidence="2" key="1">
    <citation type="submission" date="2014-12" db="EMBL/GenBank/DDBJ databases">
        <authorList>
            <person name="Smet A."/>
        </authorList>
    </citation>
    <scope>NUCLEOTIDE SEQUENCE [LARGE SCALE GENOMIC DNA]</scope>
</reference>
<evidence type="ECO:0000313" key="1">
    <source>
        <dbReference type="EMBL" id="CRI35313.1"/>
    </source>
</evidence>